<dbReference type="Proteomes" id="UP000238701">
    <property type="component" value="Unassembled WGS sequence"/>
</dbReference>
<evidence type="ECO:0000256" key="4">
    <source>
        <dbReference type="ARBA" id="ARBA00022840"/>
    </source>
</evidence>
<evidence type="ECO:0000256" key="7">
    <source>
        <dbReference type="SAM" id="Coils"/>
    </source>
</evidence>
<keyword evidence="7" id="KW-0175">Coiled coil</keyword>
<evidence type="ECO:0000259" key="8">
    <source>
        <dbReference type="PROSITE" id="PS50828"/>
    </source>
</evidence>
<dbReference type="PROSITE" id="PS50828">
    <property type="entry name" value="SMR"/>
    <property type="match status" value="1"/>
</dbReference>
<dbReference type="SUPFAM" id="SSF52540">
    <property type="entry name" value="P-loop containing nucleoside triphosphate hydrolases"/>
    <property type="match status" value="1"/>
</dbReference>
<dbReference type="InterPro" id="IPR036063">
    <property type="entry name" value="Smr_dom_sf"/>
</dbReference>
<evidence type="ECO:0000313" key="10">
    <source>
        <dbReference type="Proteomes" id="UP000238701"/>
    </source>
</evidence>
<feature type="coiled-coil region" evidence="7">
    <location>
        <begin position="209"/>
        <end position="300"/>
    </location>
</feature>
<dbReference type="SMART" id="SM00463">
    <property type="entry name" value="SMR"/>
    <property type="match status" value="1"/>
</dbReference>
<dbReference type="InterPro" id="IPR046893">
    <property type="entry name" value="MSSS"/>
</dbReference>
<sequence>MPHFSRAVGARSGDSHQLVITGPNTGGKTVTLKTIGLLALMAQSGLPVPADRAELPVFDAVLADIGDYQSIEQNLSTFSAHVTNIDFISRTATAHSLVLLDELGSATDPEEGAALAVAIAGHFSRIGCMTVISTHHTSLKVYAANTPGVLNAAVGFNEKTLQPTYELKIGVPGASAGINIAHRLGLNPAIIESARARLGTQARDVGQFLDKLHAELREAEAERLRLEKSRKDLEDEKKRLAVEGKKDQQAKIRDLEQKLETLLRDFEYHAREAVQAIQDRVAAQKLSKDAERRIAKLRREFREHFDSTVVAHSTGADQGDPHAQPQLVKHVAEGDTVKLKSTGRPARIVRQLDDHHFEVEMGALKMKIARDDVAEVLTNLPPADSPLKAARARGISVSLESENAAVPAEINLIGYTVDDASRAVEKFVDRAFLAGLPRVRVVHGSGMGILRKALRQLLAQHPHVASVTEPPQNEGGAGATVVELRV</sequence>
<dbReference type="GO" id="GO:0045910">
    <property type="term" value="P:negative regulation of DNA recombination"/>
    <property type="evidence" value="ECO:0007669"/>
    <property type="project" value="InterPro"/>
</dbReference>
<dbReference type="NCBIfam" id="TIGR01069">
    <property type="entry name" value="mutS2"/>
    <property type="match status" value="1"/>
</dbReference>
<dbReference type="GO" id="GO:0006298">
    <property type="term" value="P:mismatch repair"/>
    <property type="evidence" value="ECO:0007669"/>
    <property type="project" value="InterPro"/>
</dbReference>
<feature type="domain" description="Smr" evidence="8">
    <location>
        <begin position="410"/>
        <end position="485"/>
    </location>
</feature>
<dbReference type="Gene3D" id="3.40.50.300">
    <property type="entry name" value="P-loop containing nucleotide triphosphate hydrolases"/>
    <property type="match status" value="1"/>
</dbReference>
<keyword evidence="5" id="KW-0694">RNA-binding</keyword>
<accession>A0A2U3L945</accession>
<dbReference type="Pfam" id="PF00488">
    <property type="entry name" value="MutS_V"/>
    <property type="match status" value="1"/>
</dbReference>
<keyword evidence="9" id="KW-0540">Nuclease</keyword>
<dbReference type="PANTHER" id="PTHR48466">
    <property type="entry name" value="OS10G0509000 PROTEIN-RELATED"/>
    <property type="match status" value="1"/>
</dbReference>
<reference evidence="10" key="1">
    <citation type="submission" date="2018-02" db="EMBL/GenBank/DDBJ databases">
        <authorList>
            <person name="Hausmann B."/>
        </authorList>
    </citation>
    <scope>NUCLEOTIDE SEQUENCE [LARGE SCALE GENOMIC DNA]</scope>
    <source>
        <strain evidence="10">Peat soil MAG SbA1</strain>
    </source>
</reference>
<dbReference type="InterPro" id="IPR002625">
    <property type="entry name" value="Smr_dom"/>
</dbReference>
<dbReference type="GO" id="GO:0030983">
    <property type="term" value="F:mismatched DNA binding"/>
    <property type="evidence" value="ECO:0007669"/>
    <property type="project" value="InterPro"/>
</dbReference>
<dbReference type="PANTHER" id="PTHR48466:SF2">
    <property type="entry name" value="OS10G0509000 PROTEIN"/>
    <property type="match status" value="1"/>
</dbReference>
<keyword evidence="1" id="KW-0699">rRNA-binding</keyword>
<dbReference type="InterPro" id="IPR045076">
    <property type="entry name" value="MutS"/>
</dbReference>
<dbReference type="Pfam" id="PF01713">
    <property type="entry name" value="Smr"/>
    <property type="match status" value="1"/>
</dbReference>
<keyword evidence="3 9" id="KW-0378">Hydrolase</keyword>
<evidence type="ECO:0000256" key="6">
    <source>
        <dbReference type="ARBA" id="ARBA00023125"/>
    </source>
</evidence>
<evidence type="ECO:0000256" key="1">
    <source>
        <dbReference type="ARBA" id="ARBA00022730"/>
    </source>
</evidence>
<gene>
    <name evidence="9" type="ORF">SBA1_840007</name>
</gene>
<dbReference type="SUPFAM" id="SSF160443">
    <property type="entry name" value="SMR domain-like"/>
    <property type="match status" value="1"/>
</dbReference>
<dbReference type="FunFam" id="3.40.50.300:FF:000830">
    <property type="entry name" value="Endonuclease MutS2"/>
    <property type="match status" value="1"/>
</dbReference>
<evidence type="ECO:0000256" key="5">
    <source>
        <dbReference type="ARBA" id="ARBA00022884"/>
    </source>
</evidence>
<dbReference type="AlphaFoldDB" id="A0A2U3L945"/>
<keyword evidence="2" id="KW-0547">Nucleotide-binding</keyword>
<dbReference type="EC" id="3.1.-.-" evidence="9"/>
<evidence type="ECO:0000313" key="9">
    <source>
        <dbReference type="EMBL" id="SPF48444.1"/>
    </source>
</evidence>
<dbReference type="InterPro" id="IPR027417">
    <property type="entry name" value="P-loop_NTPase"/>
</dbReference>
<name>A0A2U3L945_9BACT</name>
<dbReference type="GO" id="GO:0016887">
    <property type="term" value="F:ATP hydrolysis activity"/>
    <property type="evidence" value="ECO:0007669"/>
    <property type="project" value="InterPro"/>
</dbReference>
<dbReference type="GO" id="GO:0004519">
    <property type="term" value="F:endonuclease activity"/>
    <property type="evidence" value="ECO:0007669"/>
    <property type="project" value="UniProtKB-KW"/>
</dbReference>
<evidence type="ECO:0000256" key="3">
    <source>
        <dbReference type="ARBA" id="ARBA00022801"/>
    </source>
</evidence>
<keyword evidence="9" id="KW-0255">Endonuclease</keyword>
<dbReference type="EMBL" id="OMOD01000182">
    <property type="protein sequence ID" value="SPF48444.1"/>
    <property type="molecule type" value="Genomic_DNA"/>
</dbReference>
<dbReference type="InterPro" id="IPR005747">
    <property type="entry name" value="MutS2"/>
</dbReference>
<dbReference type="Pfam" id="PF20297">
    <property type="entry name" value="MSSS"/>
    <property type="match status" value="1"/>
</dbReference>
<evidence type="ECO:0000256" key="2">
    <source>
        <dbReference type="ARBA" id="ARBA00022741"/>
    </source>
</evidence>
<organism evidence="9 10">
    <name type="scientific">Candidatus Sulfotelmatobacter kueseliae</name>
    <dbReference type="NCBI Taxonomy" id="2042962"/>
    <lineage>
        <taxon>Bacteria</taxon>
        <taxon>Pseudomonadati</taxon>
        <taxon>Acidobacteriota</taxon>
        <taxon>Terriglobia</taxon>
        <taxon>Terriglobales</taxon>
        <taxon>Candidatus Korobacteraceae</taxon>
        <taxon>Candidatus Sulfotelmatobacter</taxon>
    </lineage>
</organism>
<dbReference type="SMART" id="SM00534">
    <property type="entry name" value="MUTSac"/>
    <property type="match status" value="1"/>
</dbReference>
<dbReference type="GO" id="GO:0019843">
    <property type="term" value="F:rRNA binding"/>
    <property type="evidence" value="ECO:0007669"/>
    <property type="project" value="UniProtKB-KW"/>
</dbReference>
<keyword evidence="4" id="KW-0067">ATP-binding</keyword>
<dbReference type="GO" id="GO:0005524">
    <property type="term" value="F:ATP binding"/>
    <property type="evidence" value="ECO:0007669"/>
    <property type="project" value="UniProtKB-KW"/>
</dbReference>
<keyword evidence="6" id="KW-0238">DNA-binding</keyword>
<protein>
    <submittedName>
        <fullName evidence="9">Endonuclease MutS2</fullName>
        <ecNumber evidence="9">3.1.-.-</ecNumber>
    </submittedName>
</protein>
<dbReference type="InterPro" id="IPR000432">
    <property type="entry name" value="DNA_mismatch_repair_MutS_C"/>
</dbReference>
<proteinExistence type="predicted"/>
<dbReference type="Gene3D" id="3.30.1370.110">
    <property type="match status" value="1"/>
</dbReference>
<dbReference type="GO" id="GO:0140664">
    <property type="term" value="F:ATP-dependent DNA damage sensor activity"/>
    <property type="evidence" value="ECO:0007669"/>
    <property type="project" value="InterPro"/>
</dbReference>